<keyword evidence="2" id="KW-0678">Repressor</keyword>
<feature type="binding site" evidence="7">
    <location>
        <position position="132"/>
    </location>
    <ligand>
        <name>Zn(2+)</name>
        <dbReference type="ChEBI" id="CHEBI:29105"/>
    </ligand>
</feature>
<reference evidence="8" key="1">
    <citation type="journal article" date="2020" name="mSystems">
        <title>Genome- and Community-Level Interaction Insights into Carbon Utilization and Element Cycling Functions of Hydrothermarchaeota in Hydrothermal Sediment.</title>
        <authorList>
            <person name="Zhou Z."/>
            <person name="Liu Y."/>
            <person name="Xu W."/>
            <person name="Pan J."/>
            <person name="Luo Z.H."/>
            <person name="Li M."/>
        </authorList>
    </citation>
    <scope>NUCLEOTIDE SEQUENCE [LARGE SCALE GENOMIC DNA]</scope>
    <source>
        <strain evidence="8">SpSt-70</strain>
    </source>
</reference>
<keyword evidence="5" id="KW-0238">DNA-binding</keyword>
<accession>A0A7V3ZHY7</accession>
<dbReference type="InterPro" id="IPR043135">
    <property type="entry name" value="Fur_C"/>
</dbReference>
<sequence length="146" mass="17302">MNMKKNLKEKGIRLSKPRLMVLEFFENNPSGHFSINEIYESLKRQNKNISFTSVYRTCKLLERLGYLRAITFEERHIHYECNLKPHFHIQCIYCGKVEEKELDNWNEILKMLPINESGYIITSGNISILGICSECQEKLKKEEDQK</sequence>
<dbReference type="GO" id="GO:1900376">
    <property type="term" value="P:regulation of secondary metabolite biosynthetic process"/>
    <property type="evidence" value="ECO:0007669"/>
    <property type="project" value="TreeGrafter"/>
</dbReference>
<keyword evidence="6" id="KW-0804">Transcription</keyword>
<dbReference type="PANTHER" id="PTHR33202:SF7">
    <property type="entry name" value="FERRIC UPTAKE REGULATION PROTEIN"/>
    <property type="match status" value="1"/>
</dbReference>
<dbReference type="InterPro" id="IPR002481">
    <property type="entry name" value="FUR"/>
</dbReference>
<dbReference type="AlphaFoldDB" id="A0A7V3ZHY7"/>
<organism evidence="8">
    <name type="scientific">Dictyoglomus thermophilum</name>
    <dbReference type="NCBI Taxonomy" id="14"/>
    <lineage>
        <taxon>Bacteria</taxon>
        <taxon>Pseudomonadati</taxon>
        <taxon>Dictyoglomota</taxon>
        <taxon>Dictyoglomia</taxon>
        <taxon>Dictyoglomales</taxon>
        <taxon>Dictyoglomaceae</taxon>
        <taxon>Dictyoglomus</taxon>
    </lineage>
</organism>
<proteinExistence type="inferred from homology"/>
<evidence type="ECO:0000256" key="1">
    <source>
        <dbReference type="ARBA" id="ARBA00007957"/>
    </source>
</evidence>
<comment type="similarity">
    <text evidence="1">Belongs to the Fur family.</text>
</comment>
<dbReference type="InterPro" id="IPR036388">
    <property type="entry name" value="WH-like_DNA-bd_sf"/>
</dbReference>
<dbReference type="GO" id="GO:0003700">
    <property type="term" value="F:DNA-binding transcription factor activity"/>
    <property type="evidence" value="ECO:0007669"/>
    <property type="project" value="InterPro"/>
</dbReference>
<feature type="binding site" evidence="7">
    <location>
        <position position="94"/>
    </location>
    <ligand>
        <name>Zn(2+)</name>
        <dbReference type="ChEBI" id="CHEBI:29105"/>
    </ligand>
</feature>
<dbReference type="InterPro" id="IPR036390">
    <property type="entry name" value="WH_DNA-bd_sf"/>
</dbReference>
<feature type="binding site" evidence="7">
    <location>
        <position position="91"/>
    </location>
    <ligand>
        <name>Zn(2+)</name>
        <dbReference type="ChEBI" id="CHEBI:29105"/>
    </ligand>
</feature>
<dbReference type="CDD" id="cd07153">
    <property type="entry name" value="Fur_like"/>
    <property type="match status" value="1"/>
</dbReference>
<evidence type="ECO:0000256" key="7">
    <source>
        <dbReference type="PIRSR" id="PIRSR602481-1"/>
    </source>
</evidence>
<evidence type="ECO:0000313" key="8">
    <source>
        <dbReference type="EMBL" id="HGK23322.1"/>
    </source>
</evidence>
<dbReference type="OMA" id="HHHFVCT"/>
<comment type="caution">
    <text evidence="8">The sequence shown here is derived from an EMBL/GenBank/DDBJ whole genome shotgun (WGS) entry which is preliminary data.</text>
</comment>
<dbReference type="GO" id="GO:0000976">
    <property type="term" value="F:transcription cis-regulatory region binding"/>
    <property type="evidence" value="ECO:0007669"/>
    <property type="project" value="TreeGrafter"/>
</dbReference>
<feature type="binding site" evidence="7">
    <location>
        <position position="135"/>
    </location>
    <ligand>
        <name>Zn(2+)</name>
        <dbReference type="ChEBI" id="CHEBI:29105"/>
    </ligand>
</feature>
<evidence type="ECO:0000256" key="3">
    <source>
        <dbReference type="ARBA" id="ARBA00022833"/>
    </source>
</evidence>
<name>A0A7V3ZHY7_DICTH</name>
<dbReference type="Gene3D" id="3.30.1490.190">
    <property type="match status" value="1"/>
</dbReference>
<dbReference type="EMBL" id="DTDV01000007">
    <property type="protein sequence ID" value="HGK23322.1"/>
    <property type="molecule type" value="Genomic_DNA"/>
</dbReference>
<dbReference type="GO" id="GO:0045892">
    <property type="term" value="P:negative regulation of DNA-templated transcription"/>
    <property type="evidence" value="ECO:0007669"/>
    <property type="project" value="TreeGrafter"/>
</dbReference>
<protein>
    <submittedName>
        <fullName evidence="8">Transcriptional repressor</fullName>
    </submittedName>
</protein>
<evidence type="ECO:0000256" key="4">
    <source>
        <dbReference type="ARBA" id="ARBA00023015"/>
    </source>
</evidence>
<keyword evidence="7" id="KW-0479">Metal-binding</keyword>
<evidence type="ECO:0000256" key="5">
    <source>
        <dbReference type="ARBA" id="ARBA00023125"/>
    </source>
</evidence>
<dbReference type="Pfam" id="PF01475">
    <property type="entry name" value="FUR"/>
    <property type="match status" value="1"/>
</dbReference>
<dbReference type="GO" id="GO:0008270">
    <property type="term" value="F:zinc ion binding"/>
    <property type="evidence" value="ECO:0007669"/>
    <property type="project" value="TreeGrafter"/>
</dbReference>
<dbReference type="PANTHER" id="PTHR33202">
    <property type="entry name" value="ZINC UPTAKE REGULATION PROTEIN"/>
    <property type="match status" value="1"/>
</dbReference>
<keyword evidence="3 7" id="KW-0862">Zinc</keyword>
<evidence type="ECO:0000256" key="2">
    <source>
        <dbReference type="ARBA" id="ARBA00022491"/>
    </source>
</evidence>
<comment type="cofactor">
    <cofactor evidence="7">
        <name>Zn(2+)</name>
        <dbReference type="ChEBI" id="CHEBI:29105"/>
    </cofactor>
    <text evidence="7">Binds 1 zinc ion per subunit.</text>
</comment>
<keyword evidence="4" id="KW-0805">Transcription regulation</keyword>
<dbReference type="SUPFAM" id="SSF46785">
    <property type="entry name" value="Winged helix' DNA-binding domain"/>
    <property type="match status" value="1"/>
</dbReference>
<gene>
    <name evidence="8" type="ORF">ENU78_02560</name>
</gene>
<evidence type="ECO:0000256" key="6">
    <source>
        <dbReference type="ARBA" id="ARBA00023163"/>
    </source>
</evidence>
<dbReference type="Gene3D" id="1.10.10.10">
    <property type="entry name" value="Winged helix-like DNA-binding domain superfamily/Winged helix DNA-binding domain"/>
    <property type="match status" value="1"/>
</dbReference>